<dbReference type="Proteomes" id="UP001141253">
    <property type="component" value="Chromosome 5"/>
</dbReference>
<keyword evidence="3" id="KW-1185">Reference proteome</keyword>
<keyword evidence="1" id="KW-0812">Transmembrane</keyword>
<comment type="caution">
    <text evidence="2">The sequence shown here is derived from an EMBL/GenBank/DDBJ whole genome shotgun (WGS) entry which is preliminary data.</text>
</comment>
<keyword evidence="1" id="KW-1133">Transmembrane helix</keyword>
<protein>
    <submittedName>
        <fullName evidence="2">Uncharacterized protein</fullName>
    </submittedName>
</protein>
<dbReference type="EMBL" id="JAPFFI010000003">
    <property type="protein sequence ID" value="KAJ6397373.1"/>
    <property type="molecule type" value="Genomic_DNA"/>
</dbReference>
<name>A0ABQ9CG97_9ROSI</name>
<reference evidence="2" key="2">
    <citation type="journal article" date="2023" name="Int. J. Mol. Sci.">
        <title>De Novo Assembly and Annotation of 11 Diverse Shrub Willow (Salix) Genomes Reveals Novel Gene Organization in Sex-Linked Regions.</title>
        <authorList>
            <person name="Hyden B."/>
            <person name="Feng K."/>
            <person name="Yates T.B."/>
            <person name="Jawdy S."/>
            <person name="Cereghino C."/>
            <person name="Smart L.B."/>
            <person name="Muchero W."/>
        </authorList>
    </citation>
    <scope>NUCLEOTIDE SEQUENCE</scope>
    <source>
        <tissue evidence="2">Shoot tip</tissue>
    </source>
</reference>
<sequence length="179" mass="20122">MGGVGKITKISIIFPTHPPDNLPKILLPLHFLPWMLTSERLPKELCPLILAFHPFIWCCQLPTLATLVVHRQIKGIFFGKLILAVLFNLLVNELGMLRQFLFTFPTWILSVAPWAYSCDMFGLILVTCLLIQPIILTNLRVASSRPQNPDSQSPNVGLLGLQPLICKVTVETEADRTRI</sequence>
<feature type="transmembrane region" description="Helical" evidence="1">
    <location>
        <begin position="114"/>
        <end position="136"/>
    </location>
</feature>
<accession>A0ABQ9CG97</accession>
<keyword evidence="1" id="KW-0472">Membrane</keyword>
<evidence type="ECO:0000313" key="2">
    <source>
        <dbReference type="EMBL" id="KAJ6397373.1"/>
    </source>
</evidence>
<feature type="transmembrane region" description="Helical" evidence="1">
    <location>
        <begin position="81"/>
        <end position="102"/>
    </location>
</feature>
<reference evidence="2" key="1">
    <citation type="submission" date="2022-10" db="EMBL/GenBank/DDBJ databases">
        <authorList>
            <person name="Hyden B.L."/>
            <person name="Feng K."/>
            <person name="Yates T."/>
            <person name="Jawdy S."/>
            <person name="Smart L.B."/>
            <person name="Muchero W."/>
        </authorList>
    </citation>
    <scope>NUCLEOTIDE SEQUENCE</scope>
    <source>
        <tissue evidence="2">Shoot tip</tissue>
    </source>
</reference>
<organism evidence="2 3">
    <name type="scientific">Salix suchowensis</name>
    <dbReference type="NCBI Taxonomy" id="1278906"/>
    <lineage>
        <taxon>Eukaryota</taxon>
        <taxon>Viridiplantae</taxon>
        <taxon>Streptophyta</taxon>
        <taxon>Embryophyta</taxon>
        <taxon>Tracheophyta</taxon>
        <taxon>Spermatophyta</taxon>
        <taxon>Magnoliopsida</taxon>
        <taxon>eudicotyledons</taxon>
        <taxon>Gunneridae</taxon>
        <taxon>Pentapetalae</taxon>
        <taxon>rosids</taxon>
        <taxon>fabids</taxon>
        <taxon>Malpighiales</taxon>
        <taxon>Salicaceae</taxon>
        <taxon>Saliceae</taxon>
        <taxon>Salix</taxon>
    </lineage>
</organism>
<proteinExistence type="predicted"/>
<evidence type="ECO:0000313" key="3">
    <source>
        <dbReference type="Proteomes" id="UP001141253"/>
    </source>
</evidence>
<evidence type="ECO:0000256" key="1">
    <source>
        <dbReference type="SAM" id="Phobius"/>
    </source>
</evidence>
<gene>
    <name evidence="2" type="ORF">OIU77_018397</name>
</gene>